<reference evidence="7" key="1">
    <citation type="submission" date="2022-07" db="EMBL/GenBank/DDBJ databases">
        <authorList>
            <person name="Macas J."/>
            <person name="Novak P."/>
            <person name="Neumann P."/>
        </authorList>
    </citation>
    <scope>NUCLEOTIDE SEQUENCE</scope>
</reference>
<dbReference type="InterPro" id="IPR015410">
    <property type="entry name" value="DUF1985"/>
</dbReference>
<accession>A0AAV0F237</accession>
<feature type="domain" description="Ubiquitin-like protease family profile" evidence="6">
    <location>
        <begin position="636"/>
        <end position="806"/>
    </location>
</feature>
<evidence type="ECO:0000256" key="3">
    <source>
        <dbReference type="ARBA" id="ARBA00022801"/>
    </source>
</evidence>
<keyword evidence="4" id="KW-0175">Coiled coil</keyword>
<dbReference type="Gene3D" id="3.40.395.10">
    <property type="entry name" value="Adenoviral Proteinase, Chain A"/>
    <property type="match status" value="1"/>
</dbReference>
<evidence type="ECO:0000256" key="5">
    <source>
        <dbReference type="SAM" id="MobiDB-lite"/>
    </source>
</evidence>
<evidence type="ECO:0000256" key="2">
    <source>
        <dbReference type="ARBA" id="ARBA00022670"/>
    </source>
</evidence>
<proteinExistence type="inferred from homology"/>
<name>A0AAV0F237_9ASTE</name>
<dbReference type="AlphaFoldDB" id="A0AAV0F237"/>
<dbReference type="PANTHER" id="PTHR48449">
    <property type="entry name" value="DUF1985 DOMAIN-CONTAINING PROTEIN"/>
    <property type="match status" value="1"/>
</dbReference>
<dbReference type="PROSITE" id="PS50600">
    <property type="entry name" value="ULP_PROTEASE"/>
    <property type="match status" value="1"/>
</dbReference>
<sequence length="840" mass="95363">MVRTSLTNLAKRALELQIPVRDHFPAQISQCSEYKDAAKLVKSGLTQKQLDEFRKMPWGHLLDVPELQFSAQIVHSLLLRLVCDQPKDELWFCVNDKLLKFTYNDFERITGLRSIGQPPVIPDLDEGNGTLLDKFFGGALEISFGRLTAKMQSMKPKKAGPRGDPLKLACAFYVQCVLLSRNKKTNMNSQFLKLADDLDRFKAYPWAKVSYNLMVSQIKTLMVGQGERFKENKKANPRYKNAKFTLHGLPLVLQVWAYESLPELGQRCAERVGNHDVPLLNWKATGFFHLQTLNEMIFKDHYDEEDEEDDGEDDDGFKSKMMAEMKKLRAQVVSLEARLKVMEDRLVVGSVTEEKHDEDEDAKHQADEDEEQKHDEVAVVEEDHVEVENANESDFNASVPSDEIPAALAEIEKHVEVEKANESDFNASVPSDEIPAALAEIEKHVEVENAKASDLNASVLSDDIVAEHDKQEGQRIDERHKAEVEHEKNEEIAHVAEGGHHAHVEGVDMFEACTDDIGQKGQIGDVHEVDNENNSENHDSVSSDKAYWDDVVDEWQAAAKGDLEAEASDVGMKRKKFASKFMLSPFTDPNPKRLKGVNKAKDNLSQVDEWTDFKNWVEGDDSVSPSSVMLRVNELLEVSRSFFRVLVSPDHWMSSTHLHALTYLLNKSICAHTVTLISPYVVHKILKKDIGNDTHWSGDKYLKKLDWKSCLKVLFPLNIENKHWILAEVVFRSRLVRVYDSLKTSRTPFYAKDLCERLPYLLRAIGFCTKDSDLQPWKAVAVDGVPQQKEASGECGVMVLAFAEQLLQGKSLLPDCDYGNMSNKRLEYGIRLWRLKKEDA</sequence>
<evidence type="ECO:0000256" key="1">
    <source>
        <dbReference type="ARBA" id="ARBA00005234"/>
    </source>
</evidence>
<dbReference type="Proteomes" id="UP001152523">
    <property type="component" value="Unassembled WGS sequence"/>
</dbReference>
<evidence type="ECO:0000256" key="4">
    <source>
        <dbReference type="SAM" id="Coils"/>
    </source>
</evidence>
<keyword evidence="3" id="KW-0378">Hydrolase</keyword>
<dbReference type="Pfam" id="PF02902">
    <property type="entry name" value="Peptidase_C48"/>
    <property type="match status" value="1"/>
</dbReference>
<evidence type="ECO:0000313" key="8">
    <source>
        <dbReference type="Proteomes" id="UP001152523"/>
    </source>
</evidence>
<keyword evidence="2" id="KW-0645">Protease</keyword>
<dbReference type="EMBL" id="CAMAPF010000956">
    <property type="protein sequence ID" value="CAH9129566.1"/>
    <property type="molecule type" value="Genomic_DNA"/>
</dbReference>
<protein>
    <recommendedName>
        <fullName evidence="6">Ubiquitin-like protease family profile domain-containing protein</fullName>
    </recommendedName>
</protein>
<evidence type="ECO:0000259" key="6">
    <source>
        <dbReference type="PROSITE" id="PS50600"/>
    </source>
</evidence>
<dbReference type="SUPFAM" id="SSF54001">
    <property type="entry name" value="Cysteine proteinases"/>
    <property type="match status" value="1"/>
</dbReference>
<keyword evidence="8" id="KW-1185">Reference proteome</keyword>
<comment type="similarity">
    <text evidence="1">Belongs to the peptidase C48 family.</text>
</comment>
<feature type="compositionally biased region" description="Basic and acidic residues" evidence="5">
    <location>
        <begin position="361"/>
        <end position="374"/>
    </location>
</feature>
<comment type="caution">
    <text evidence="7">The sequence shown here is derived from an EMBL/GenBank/DDBJ whole genome shotgun (WGS) entry which is preliminary data.</text>
</comment>
<feature type="coiled-coil region" evidence="4">
    <location>
        <begin position="318"/>
        <end position="345"/>
    </location>
</feature>
<dbReference type="Pfam" id="PF09331">
    <property type="entry name" value="DUF1985"/>
    <property type="match status" value="1"/>
</dbReference>
<organism evidence="7 8">
    <name type="scientific">Cuscuta epithymum</name>
    <dbReference type="NCBI Taxonomy" id="186058"/>
    <lineage>
        <taxon>Eukaryota</taxon>
        <taxon>Viridiplantae</taxon>
        <taxon>Streptophyta</taxon>
        <taxon>Embryophyta</taxon>
        <taxon>Tracheophyta</taxon>
        <taxon>Spermatophyta</taxon>
        <taxon>Magnoliopsida</taxon>
        <taxon>eudicotyledons</taxon>
        <taxon>Gunneridae</taxon>
        <taxon>Pentapetalae</taxon>
        <taxon>asterids</taxon>
        <taxon>lamiids</taxon>
        <taxon>Solanales</taxon>
        <taxon>Convolvulaceae</taxon>
        <taxon>Cuscuteae</taxon>
        <taxon>Cuscuta</taxon>
        <taxon>Cuscuta subgen. Cuscuta</taxon>
    </lineage>
</organism>
<dbReference type="InterPro" id="IPR038765">
    <property type="entry name" value="Papain-like_cys_pep_sf"/>
</dbReference>
<gene>
    <name evidence="7" type="ORF">CEPIT_LOCUS29953</name>
</gene>
<dbReference type="GO" id="GO:0008234">
    <property type="term" value="F:cysteine-type peptidase activity"/>
    <property type="evidence" value="ECO:0007669"/>
    <property type="project" value="InterPro"/>
</dbReference>
<feature type="region of interest" description="Disordered" evidence="5">
    <location>
        <begin position="350"/>
        <end position="374"/>
    </location>
</feature>
<dbReference type="InterPro" id="IPR003653">
    <property type="entry name" value="Peptidase_C48_C"/>
</dbReference>
<dbReference type="GO" id="GO:0006508">
    <property type="term" value="P:proteolysis"/>
    <property type="evidence" value="ECO:0007669"/>
    <property type="project" value="UniProtKB-KW"/>
</dbReference>
<dbReference type="PANTHER" id="PTHR48449:SF1">
    <property type="entry name" value="DUF1985 DOMAIN-CONTAINING PROTEIN"/>
    <property type="match status" value="1"/>
</dbReference>
<evidence type="ECO:0000313" key="7">
    <source>
        <dbReference type="EMBL" id="CAH9129566.1"/>
    </source>
</evidence>